<sequence>MNDRSRELSDKKRTPKAEKEGVEAKEASREANTFVCPVSLSSEERILSLGLSKGRIPVDEVVETGVEVHMVEVEMVAVGMVVFEMVAELLNQTSQCITSFPYRRVLLSDCRILFLELYKLNLELLIMHLELLQFYLKLIHLCLIACTCVVNFKFQAMNDVEKNQWIQVIDLEMKSMYFNSVWELLDLPEGVKPIGCKWIYKRKRDSAGKVQTFKARLVGKGYIQREGVDYEETFSPVAMLKSIRILLYIATFYDYERWQMNVKTAFLNDNLEESIFMSQFEGFITQGQEQKVYKLNLFIYGLKQASILETLAAEDPPPTVESELRIAKPCSPATGRVFHPSPPTFESYCHRSRTVCSRQPSREASSRRVAEQQRPRAGSCSSSRADPPALEPSVCSGSFPPTLERLGPSDLRVLDFFSRSSSVATSTDLRRLGKRVVTVRTRPADLQVLPRDTEDQIFVPTGAHVARVRERARDWVEAEVGAKASWRATRSDRGKP</sequence>
<feature type="compositionally biased region" description="Basic and acidic residues" evidence="1">
    <location>
        <begin position="360"/>
        <end position="374"/>
    </location>
</feature>
<dbReference type="Proteomes" id="UP000321393">
    <property type="component" value="Unassembled WGS sequence"/>
</dbReference>
<evidence type="ECO:0000256" key="1">
    <source>
        <dbReference type="SAM" id="MobiDB-lite"/>
    </source>
</evidence>
<reference evidence="3 4" key="1">
    <citation type="submission" date="2019-08" db="EMBL/GenBank/DDBJ databases">
        <title>Draft genome sequences of two oriental melons (Cucumis melo L. var makuwa).</title>
        <authorList>
            <person name="Kwon S.-Y."/>
        </authorList>
    </citation>
    <scope>NUCLEOTIDE SEQUENCE [LARGE SCALE GENOMIC DNA]</scope>
    <source>
        <strain evidence="4">cv. SW 3</strain>
        <tissue evidence="3">Leaf</tissue>
    </source>
</reference>
<dbReference type="OrthoDB" id="1929979at2759"/>
<evidence type="ECO:0000313" key="3">
    <source>
        <dbReference type="EMBL" id="KAA0035190.1"/>
    </source>
</evidence>
<organism evidence="3 4">
    <name type="scientific">Cucumis melo var. makuwa</name>
    <name type="common">Oriental melon</name>
    <dbReference type="NCBI Taxonomy" id="1194695"/>
    <lineage>
        <taxon>Eukaryota</taxon>
        <taxon>Viridiplantae</taxon>
        <taxon>Streptophyta</taxon>
        <taxon>Embryophyta</taxon>
        <taxon>Tracheophyta</taxon>
        <taxon>Spermatophyta</taxon>
        <taxon>Magnoliopsida</taxon>
        <taxon>eudicotyledons</taxon>
        <taxon>Gunneridae</taxon>
        <taxon>Pentapetalae</taxon>
        <taxon>rosids</taxon>
        <taxon>fabids</taxon>
        <taxon>Cucurbitales</taxon>
        <taxon>Cucurbitaceae</taxon>
        <taxon>Benincaseae</taxon>
        <taxon>Cucumis</taxon>
    </lineage>
</organism>
<gene>
    <name evidence="3" type="ORF">E6C27_scaffold346G00090</name>
</gene>
<evidence type="ECO:0000259" key="2">
    <source>
        <dbReference type="Pfam" id="PF07727"/>
    </source>
</evidence>
<accession>A0A5A7SVY9</accession>
<comment type="caution">
    <text evidence="3">The sequence shown here is derived from an EMBL/GenBank/DDBJ whole genome shotgun (WGS) entry which is preliminary data.</text>
</comment>
<feature type="region of interest" description="Disordered" evidence="1">
    <location>
        <begin position="1"/>
        <end position="26"/>
    </location>
</feature>
<dbReference type="AlphaFoldDB" id="A0A5A7SVY9"/>
<dbReference type="EMBL" id="SSTE01020187">
    <property type="protein sequence ID" value="KAA0035190.1"/>
    <property type="molecule type" value="Genomic_DNA"/>
</dbReference>
<protein>
    <submittedName>
        <fullName evidence="3">Gag/pol protein</fullName>
    </submittedName>
</protein>
<feature type="region of interest" description="Disordered" evidence="1">
    <location>
        <begin position="359"/>
        <end position="395"/>
    </location>
</feature>
<feature type="domain" description="Reverse transcriptase Ty1/copia-type" evidence="2">
    <location>
        <begin position="179"/>
        <end position="307"/>
    </location>
</feature>
<proteinExistence type="predicted"/>
<dbReference type="InterPro" id="IPR013103">
    <property type="entry name" value="RVT_2"/>
</dbReference>
<name>A0A5A7SVY9_CUCMM</name>
<evidence type="ECO:0000313" key="4">
    <source>
        <dbReference type="Proteomes" id="UP000321393"/>
    </source>
</evidence>
<dbReference type="Pfam" id="PF07727">
    <property type="entry name" value="RVT_2"/>
    <property type="match status" value="1"/>
</dbReference>